<evidence type="ECO:0000313" key="2">
    <source>
        <dbReference type="EMBL" id="CRH04613.1"/>
    </source>
</evidence>
<organism evidence="2">
    <name type="scientific">Magnetococcus massalia (strain MO-1)</name>
    <dbReference type="NCBI Taxonomy" id="451514"/>
    <lineage>
        <taxon>Bacteria</taxon>
        <taxon>Pseudomonadati</taxon>
        <taxon>Pseudomonadota</taxon>
        <taxon>Magnetococcia</taxon>
        <taxon>Magnetococcales</taxon>
        <taxon>Magnetococcaceae</taxon>
        <taxon>Magnetococcus</taxon>
    </lineage>
</organism>
<accession>A0A1S7LDW7</accession>
<name>A0A1S7LDW7_MAGMO</name>
<proteinExistence type="predicted"/>
<feature type="domain" description="Transposase Synechocystis PCC 6803" evidence="1">
    <location>
        <begin position="1"/>
        <end position="101"/>
    </location>
</feature>
<sequence length="106" mass="12192">MSYSTDLRERVVDFINEGGSKAEASRRFKVGLRTIYYWLQRPDLAPTPRGNCDRKLKKEELAKHVAAYPDALLRERAEHFGVRISTVSAALTLMKVRKKNATLRRT</sequence>
<dbReference type="InterPro" id="IPR002622">
    <property type="entry name" value="Transposase_14"/>
</dbReference>
<dbReference type="Pfam" id="PF01710">
    <property type="entry name" value="HTH_Tnp_IS630"/>
    <property type="match status" value="1"/>
</dbReference>
<dbReference type="InterPro" id="IPR009057">
    <property type="entry name" value="Homeodomain-like_sf"/>
</dbReference>
<evidence type="ECO:0000259" key="1">
    <source>
        <dbReference type="Pfam" id="PF01710"/>
    </source>
</evidence>
<dbReference type="EMBL" id="LO017727">
    <property type="protein sequence ID" value="CRH04613.1"/>
    <property type="molecule type" value="Genomic_DNA"/>
</dbReference>
<protein>
    <submittedName>
        <fullName evidence="2">Transposase</fullName>
    </submittedName>
</protein>
<dbReference type="AlphaFoldDB" id="A0A1S7LDW7"/>
<gene>
    <name evidence="2" type="ORF">MAGMO_0401</name>
</gene>
<dbReference type="SUPFAM" id="SSF46689">
    <property type="entry name" value="Homeodomain-like"/>
    <property type="match status" value="1"/>
</dbReference>
<reference evidence="2" key="1">
    <citation type="submission" date="2015-04" db="EMBL/GenBank/DDBJ databases">
        <authorList>
            <person name="Syromyatnikov M.Y."/>
            <person name="Popov V.N."/>
        </authorList>
    </citation>
    <scope>NUCLEOTIDE SEQUENCE</scope>
    <source>
        <strain evidence="2">MO-1</strain>
    </source>
</reference>